<feature type="region of interest" description="Disordered" evidence="14">
    <location>
        <begin position="492"/>
        <end position="514"/>
    </location>
</feature>
<keyword evidence="7 13" id="KW-0067">ATP-binding</keyword>
<keyword evidence="5 13" id="KW-0378">Hydrolase</keyword>
<organism evidence="16 17">
    <name type="scientific">Flavobacterium cupreum</name>
    <dbReference type="NCBI Taxonomy" id="2133766"/>
    <lineage>
        <taxon>Bacteria</taxon>
        <taxon>Pseudomonadati</taxon>
        <taxon>Bacteroidota</taxon>
        <taxon>Flavobacteriia</taxon>
        <taxon>Flavobacteriales</taxon>
        <taxon>Flavobacteriaceae</taxon>
        <taxon>Flavobacterium</taxon>
    </lineage>
</organism>
<dbReference type="FunFam" id="1.10.860.10:FF:000001">
    <property type="entry name" value="Replicative DNA helicase"/>
    <property type="match status" value="1"/>
</dbReference>
<evidence type="ECO:0000256" key="4">
    <source>
        <dbReference type="ARBA" id="ARBA00022741"/>
    </source>
</evidence>
<gene>
    <name evidence="16" type="primary">dnaB</name>
    <name evidence="16" type="ORF">D0817_18325</name>
</gene>
<comment type="function">
    <text evidence="10 13">The main replicative DNA helicase, it participates in initiation and elongation during chromosome replication. Travels ahead of the DNA replisome, separating dsDNA into templates for DNA synthesis. A processive ATP-dependent 5'-3' DNA helicase it has DNA-dependent ATPase activity.</text>
</comment>
<evidence type="ECO:0000256" key="5">
    <source>
        <dbReference type="ARBA" id="ARBA00022801"/>
    </source>
</evidence>
<comment type="similarity">
    <text evidence="1 13">Belongs to the helicase family. DnaB subfamily.</text>
</comment>
<dbReference type="FunFam" id="3.40.50.300:FF:000076">
    <property type="entry name" value="Replicative DNA helicase"/>
    <property type="match status" value="1"/>
</dbReference>
<evidence type="ECO:0000256" key="13">
    <source>
        <dbReference type="RuleBase" id="RU362085"/>
    </source>
</evidence>
<dbReference type="AlphaFoldDB" id="A0A434A389"/>
<feature type="compositionally biased region" description="Acidic residues" evidence="14">
    <location>
        <begin position="504"/>
        <end position="514"/>
    </location>
</feature>
<keyword evidence="6 13" id="KW-0347">Helicase</keyword>
<keyword evidence="2 13" id="KW-0639">Primosome</keyword>
<dbReference type="GO" id="GO:0005829">
    <property type="term" value="C:cytosol"/>
    <property type="evidence" value="ECO:0007669"/>
    <property type="project" value="TreeGrafter"/>
</dbReference>
<evidence type="ECO:0000256" key="8">
    <source>
        <dbReference type="ARBA" id="ARBA00023125"/>
    </source>
</evidence>
<keyword evidence="3 13" id="KW-0235">DNA replication</keyword>
<evidence type="ECO:0000256" key="12">
    <source>
        <dbReference type="NCBIfam" id="TIGR00665"/>
    </source>
</evidence>
<name>A0A434A389_9FLAO</name>
<protein>
    <recommendedName>
        <fullName evidence="12 13">Replicative DNA helicase</fullName>
        <ecNumber evidence="12 13">5.6.2.3</ecNumber>
    </recommendedName>
</protein>
<dbReference type="InterPro" id="IPR027417">
    <property type="entry name" value="P-loop_NTPase"/>
</dbReference>
<dbReference type="GO" id="GO:0042802">
    <property type="term" value="F:identical protein binding"/>
    <property type="evidence" value="ECO:0007669"/>
    <property type="project" value="UniProtKB-ARBA"/>
</dbReference>
<evidence type="ECO:0000256" key="1">
    <source>
        <dbReference type="ARBA" id="ARBA00008428"/>
    </source>
</evidence>
<dbReference type="Gene3D" id="3.40.50.300">
    <property type="entry name" value="P-loop containing nucleotide triphosphate hydrolases"/>
    <property type="match status" value="1"/>
</dbReference>
<dbReference type="CDD" id="cd00984">
    <property type="entry name" value="DnaB_C"/>
    <property type="match status" value="1"/>
</dbReference>
<reference evidence="17" key="1">
    <citation type="journal article" date="2019" name="Syst. Appl. Microbiol.">
        <title>Flavobacterium circumlabens sp. nov. and Flavobacterium cupreum sp. nov., two psychrotrophic species isolated from Antarctic environmental samples.</title>
        <authorList>
            <person name="Kralova S."/>
            <person name="Busse H.-J."/>
            <person name="Svec P."/>
            <person name="Maslanova I."/>
            <person name="Stankova E."/>
            <person name="Bartak M."/>
            <person name="Sedlacek I."/>
        </authorList>
    </citation>
    <scope>NUCLEOTIDE SEQUENCE [LARGE SCALE GENOMIC DNA]</scope>
    <source>
        <strain evidence="17">CCM 8825</strain>
    </source>
</reference>
<dbReference type="PANTHER" id="PTHR30153">
    <property type="entry name" value="REPLICATIVE DNA HELICASE DNAB"/>
    <property type="match status" value="1"/>
</dbReference>
<evidence type="ECO:0000256" key="7">
    <source>
        <dbReference type="ARBA" id="ARBA00022840"/>
    </source>
</evidence>
<dbReference type="NCBIfam" id="TIGR00665">
    <property type="entry name" value="DnaB"/>
    <property type="match status" value="1"/>
</dbReference>
<dbReference type="InterPro" id="IPR007692">
    <property type="entry name" value="DNA_helicase_DnaB"/>
</dbReference>
<evidence type="ECO:0000256" key="3">
    <source>
        <dbReference type="ARBA" id="ARBA00022705"/>
    </source>
</evidence>
<dbReference type="PROSITE" id="PS51199">
    <property type="entry name" value="SF4_HELICASE"/>
    <property type="match status" value="1"/>
</dbReference>
<keyword evidence="17" id="KW-1185">Reference proteome</keyword>
<evidence type="ECO:0000256" key="9">
    <source>
        <dbReference type="ARBA" id="ARBA00023235"/>
    </source>
</evidence>
<dbReference type="SUPFAM" id="SSF52540">
    <property type="entry name" value="P-loop containing nucleoside triphosphate hydrolases"/>
    <property type="match status" value="1"/>
</dbReference>
<keyword evidence="8 13" id="KW-0238">DNA-binding</keyword>
<evidence type="ECO:0000256" key="11">
    <source>
        <dbReference type="ARBA" id="ARBA00048954"/>
    </source>
</evidence>
<dbReference type="Gene3D" id="1.10.860.10">
    <property type="entry name" value="DNAb Helicase, Chain A"/>
    <property type="match status" value="1"/>
</dbReference>
<sequence>MENFKNINPVKVDKTTIINLERGKLPPQVLDLEEAVLGAMMIDKKGVDDVIDILQADAFYKDAHKFIFEAIVQLFTETQPIDLLTVSTQLKKNGKLELAGGDFYLIQLTQKIASSAHIEFHSRIILQKFIQRSLIRISTEIIEDSYDETTDVFDLLDKAESKLYEVTQGNIKRSSETAQSLVLQAKKRIEEIAKQEGLSGVETGFTNLDKLTSGWQPSDLIIIAARPAMGKTAFVLSMARNMAIDFGHPVALFSLEMASVQLITRLISSETGLSSEKLRTGKLEPHEWEMLSTKVKNLEKAPLFIDDTPSLSIFDLRAKCRRLVSQHGIKIIIVDYLQLMTAGGNSKGGGNREQEISTISRNLKALAKELNVPVIALSQLSRAVETRGSSKRPLLSDLRESGAIEQDADIVSFLYRPEYYKIDEWDDDEASPTTGQAEIMIAKHRNGGIENVRLKFIGHLGKFDNLDDFSGNYDDLPSKMNHDENPFITKNLPSANEAFGSNLNDDDDDSDVPF</sequence>
<proteinExistence type="inferred from homology"/>
<dbReference type="EMBL" id="QWDM01000013">
    <property type="protein sequence ID" value="RUT68869.1"/>
    <property type="molecule type" value="Genomic_DNA"/>
</dbReference>
<dbReference type="GO" id="GO:0043139">
    <property type="term" value="F:5'-3' DNA helicase activity"/>
    <property type="evidence" value="ECO:0007669"/>
    <property type="project" value="UniProtKB-EC"/>
</dbReference>
<dbReference type="GO" id="GO:0016887">
    <property type="term" value="F:ATP hydrolysis activity"/>
    <property type="evidence" value="ECO:0007669"/>
    <property type="project" value="RHEA"/>
</dbReference>
<evidence type="ECO:0000256" key="2">
    <source>
        <dbReference type="ARBA" id="ARBA00022515"/>
    </source>
</evidence>
<dbReference type="SUPFAM" id="SSF48024">
    <property type="entry name" value="N-terminal domain of DnaB helicase"/>
    <property type="match status" value="1"/>
</dbReference>
<evidence type="ECO:0000313" key="17">
    <source>
        <dbReference type="Proteomes" id="UP000288102"/>
    </source>
</evidence>
<dbReference type="Pfam" id="PF03796">
    <property type="entry name" value="DnaB_C"/>
    <property type="match status" value="1"/>
</dbReference>
<dbReference type="GO" id="GO:0003677">
    <property type="term" value="F:DNA binding"/>
    <property type="evidence" value="ECO:0007669"/>
    <property type="project" value="UniProtKB-UniRule"/>
</dbReference>
<dbReference type="RefSeq" id="WP_127339776.1">
    <property type="nucleotide sequence ID" value="NZ_QWDM01000013.1"/>
</dbReference>
<accession>A0A434A389</accession>
<dbReference type="Proteomes" id="UP000288102">
    <property type="component" value="Unassembled WGS sequence"/>
</dbReference>
<dbReference type="Pfam" id="PF00772">
    <property type="entry name" value="DnaB"/>
    <property type="match status" value="1"/>
</dbReference>
<dbReference type="GO" id="GO:0006269">
    <property type="term" value="P:DNA replication, synthesis of primer"/>
    <property type="evidence" value="ECO:0007669"/>
    <property type="project" value="UniProtKB-UniRule"/>
</dbReference>
<evidence type="ECO:0000256" key="14">
    <source>
        <dbReference type="SAM" id="MobiDB-lite"/>
    </source>
</evidence>
<dbReference type="GO" id="GO:1990077">
    <property type="term" value="C:primosome complex"/>
    <property type="evidence" value="ECO:0007669"/>
    <property type="project" value="UniProtKB-UniRule"/>
</dbReference>
<dbReference type="InterPro" id="IPR016136">
    <property type="entry name" value="DNA_helicase_N/primase_C"/>
</dbReference>
<evidence type="ECO:0000256" key="10">
    <source>
        <dbReference type="ARBA" id="ARBA00044932"/>
    </source>
</evidence>
<evidence type="ECO:0000259" key="15">
    <source>
        <dbReference type="PROSITE" id="PS51199"/>
    </source>
</evidence>
<dbReference type="PANTHER" id="PTHR30153:SF2">
    <property type="entry name" value="REPLICATIVE DNA HELICASE"/>
    <property type="match status" value="1"/>
</dbReference>
<dbReference type="GO" id="GO:0005524">
    <property type="term" value="F:ATP binding"/>
    <property type="evidence" value="ECO:0007669"/>
    <property type="project" value="UniProtKB-UniRule"/>
</dbReference>
<dbReference type="InterPro" id="IPR036185">
    <property type="entry name" value="DNA_heli_DnaB-like_N_sf"/>
</dbReference>
<dbReference type="InterPro" id="IPR007693">
    <property type="entry name" value="DNA_helicase_DnaB-like_N"/>
</dbReference>
<feature type="domain" description="SF4 helicase" evidence="15">
    <location>
        <begin position="194"/>
        <end position="470"/>
    </location>
</feature>
<feature type="compositionally biased region" description="Polar residues" evidence="14">
    <location>
        <begin position="492"/>
        <end position="503"/>
    </location>
</feature>
<comment type="caution">
    <text evidence="16">The sequence shown here is derived from an EMBL/GenBank/DDBJ whole genome shotgun (WGS) entry which is preliminary data.</text>
</comment>
<dbReference type="EC" id="5.6.2.3" evidence="12 13"/>
<dbReference type="OrthoDB" id="9773982at2"/>
<comment type="catalytic activity">
    <reaction evidence="11 13">
        <text>ATP + H2O = ADP + phosphate + H(+)</text>
        <dbReference type="Rhea" id="RHEA:13065"/>
        <dbReference type="ChEBI" id="CHEBI:15377"/>
        <dbReference type="ChEBI" id="CHEBI:15378"/>
        <dbReference type="ChEBI" id="CHEBI:30616"/>
        <dbReference type="ChEBI" id="CHEBI:43474"/>
        <dbReference type="ChEBI" id="CHEBI:456216"/>
        <dbReference type="EC" id="5.6.2.3"/>
    </reaction>
</comment>
<keyword evidence="4 13" id="KW-0547">Nucleotide-binding</keyword>
<evidence type="ECO:0000256" key="6">
    <source>
        <dbReference type="ARBA" id="ARBA00022806"/>
    </source>
</evidence>
<dbReference type="InterPro" id="IPR007694">
    <property type="entry name" value="DNA_helicase_DnaB-like_C"/>
</dbReference>
<evidence type="ECO:0000313" key="16">
    <source>
        <dbReference type="EMBL" id="RUT68869.1"/>
    </source>
</evidence>
<keyword evidence="9" id="KW-0413">Isomerase</keyword>